<evidence type="ECO:0000256" key="1">
    <source>
        <dbReference type="SAM" id="Phobius"/>
    </source>
</evidence>
<feature type="transmembrane region" description="Helical" evidence="1">
    <location>
        <begin position="48"/>
        <end position="66"/>
    </location>
</feature>
<dbReference type="RefSeq" id="XP_029218780.1">
    <property type="nucleotide sequence ID" value="XM_029365197.1"/>
</dbReference>
<keyword evidence="3" id="KW-1185">Reference proteome</keyword>
<evidence type="ECO:0000313" key="3">
    <source>
        <dbReference type="Proteomes" id="UP000224006"/>
    </source>
</evidence>
<accession>A0A2A9MET2</accession>
<keyword evidence="1" id="KW-1133">Transmembrane helix</keyword>
<comment type="caution">
    <text evidence="2">The sequence shown here is derived from an EMBL/GenBank/DDBJ whole genome shotgun (WGS) entry which is preliminary data.</text>
</comment>
<dbReference type="VEuPathDB" id="ToxoDB:BESB_068040"/>
<name>A0A2A9MET2_BESBE</name>
<proteinExistence type="predicted"/>
<organism evidence="2 3">
    <name type="scientific">Besnoitia besnoiti</name>
    <name type="common">Apicomplexan protozoan</name>
    <dbReference type="NCBI Taxonomy" id="94643"/>
    <lineage>
        <taxon>Eukaryota</taxon>
        <taxon>Sar</taxon>
        <taxon>Alveolata</taxon>
        <taxon>Apicomplexa</taxon>
        <taxon>Conoidasida</taxon>
        <taxon>Coccidia</taxon>
        <taxon>Eucoccidiorida</taxon>
        <taxon>Eimeriorina</taxon>
        <taxon>Sarcocystidae</taxon>
        <taxon>Besnoitia</taxon>
    </lineage>
</organism>
<sequence>MRIQNQLPARTHTSSNWTRWQWPIRLVGVVLGEAEPDITGPSSKCTSFVEQALAIVLFSILLIFLLRKLSVGYRLELTWQRFLGNVADVIAADEVQVSQLQHLIRSELSSPGLCGRLGSRHTSELFRTLQLRPDKIMLQVPAEKAKYREKDIKRL</sequence>
<dbReference type="KEGG" id="bbes:BESB_068040"/>
<protein>
    <recommendedName>
        <fullName evidence="4">Transmembrane protein</fullName>
    </recommendedName>
</protein>
<keyword evidence="1" id="KW-0472">Membrane</keyword>
<dbReference type="GeneID" id="40311730"/>
<reference evidence="2 3" key="1">
    <citation type="submission" date="2017-09" db="EMBL/GenBank/DDBJ databases">
        <title>Genome sequencing of Besnoitia besnoiti strain Bb-Ger1.</title>
        <authorList>
            <person name="Schares G."/>
            <person name="Venepally P."/>
            <person name="Lorenzi H.A."/>
        </authorList>
    </citation>
    <scope>NUCLEOTIDE SEQUENCE [LARGE SCALE GENOMIC DNA]</scope>
    <source>
        <strain evidence="2 3">Bb-Ger1</strain>
    </source>
</reference>
<evidence type="ECO:0000313" key="2">
    <source>
        <dbReference type="EMBL" id="PFH34771.1"/>
    </source>
</evidence>
<dbReference type="OrthoDB" id="328943at2759"/>
<keyword evidence="1" id="KW-0812">Transmembrane</keyword>
<dbReference type="Proteomes" id="UP000224006">
    <property type="component" value="Chromosome VI"/>
</dbReference>
<evidence type="ECO:0008006" key="4">
    <source>
        <dbReference type="Google" id="ProtNLM"/>
    </source>
</evidence>
<dbReference type="EMBL" id="NWUJ01000006">
    <property type="protein sequence ID" value="PFH34771.1"/>
    <property type="molecule type" value="Genomic_DNA"/>
</dbReference>
<dbReference type="AlphaFoldDB" id="A0A2A9MET2"/>
<gene>
    <name evidence="2" type="ORF">BESB_068040</name>
</gene>